<evidence type="ECO:0000256" key="2">
    <source>
        <dbReference type="ARBA" id="ARBA00022692"/>
    </source>
</evidence>
<feature type="transmembrane region" description="Helical" evidence="6">
    <location>
        <begin position="491"/>
        <end position="515"/>
    </location>
</feature>
<comment type="caution">
    <text evidence="9">The sequence shown here is derived from an EMBL/GenBank/DDBJ whole genome shotgun (WGS) entry which is preliminary data.</text>
</comment>
<dbReference type="Pfam" id="PF00003">
    <property type="entry name" value="7tm_3"/>
    <property type="match status" value="1"/>
</dbReference>
<evidence type="ECO:0000256" key="6">
    <source>
        <dbReference type="SAM" id="Phobius"/>
    </source>
</evidence>
<feature type="transmembrane region" description="Helical" evidence="6">
    <location>
        <begin position="527"/>
        <end position="548"/>
    </location>
</feature>
<dbReference type="InterPro" id="IPR001828">
    <property type="entry name" value="ANF_lig-bd_rcpt"/>
</dbReference>
<dbReference type="InterPro" id="IPR028082">
    <property type="entry name" value="Peripla_BP_I"/>
</dbReference>
<reference evidence="9 10" key="1">
    <citation type="journal article" date="2019" name="Sci. Rep.">
        <title>Orb-weaving spider Araneus ventricosus genome elucidates the spidroin gene catalogue.</title>
        <authorList>
            <person name="Kono N."/>
            <person name="Nakamura H."/>
            <person name="Ohtoshi R."/>
            <person name="Moran D.A.P."/>
            <person name="Shinohara A."/>
            <person name="Yoshida Y."/>
            <person name="Fujiwara M."/>
            <person name="Mori M."/>
            <person name="Tomita M."/>
            <person name="Arakawa K."/>
        </authorList>
    </citation>
    <scope>NUCLEOTIDE SEQUENCE [LARGE SCALE GENOMIC DNA]</scope>
</reference>
<dbReference type="GO" id="GO:0004930">
    <property type="term" value="F:G protein-coupled receptor activity"/>
    <property type="evidence" value="ECO:0007669"/>
    <property type="project" value="InterPro"/>
</dbReference>
<dbReference type="Pfam" id="PF01094">
    <property type="entry name" value="ANF_receptor"/>
    <property type="match status" value="1"/>
</dbReference>
<keyword evidence="2 6" id="KW-0812">Transmembrane</keyword>
<dbReference type="AlphaFoldDB" id="A0A4Y2BKE8"/>
<keyword evidence="3 6" id="KW-1133">Transmembrane helix</keyword>
<evidence type="ECO:0000256" key="3">
    <source>
        <dbReference type="ARBA" id="ARBA00022989"/>
    </source>
</evidence>
<dbReference type="PROSITE" id="PS50259">
    <property type="entry name" value="G_PROTEIN_RECEP_F3_4"/>
    <property type="match status" value="1"/>
</dbReference>
<dbReference type="Proteomes" id="UP000499080">
    <property type="component" value="Unassembled WGS sequence"/>
</dbReference>
<sequence>MWSNVLSLVLLLTPLTATLEDNEVPSTTCGDESLAPISQPLAHRKTGRHRPVHVIGLFDVHEGENCHLLRRGGMEQVMMTIGVLENQLMAYEANGTDIGFDIYDTCSNPSSSLIHLVDALRKVNELKTDCAATPYLGVIGPMNPRIQVDMERFLKTSKIPYFPLELTSLRDEIKAISEVLLDLKWQSVAVFSATKTLEDEFRLEADKRNICIAFSVVLNADARLETLLRMKFQDISATGIQVAIILGSHIDLRRLYEISVLSNSSIRYWLMAGLDTKDSMLSILFGPDHPGILFRKPITSIPNIDQGTVEAYEFGGKINRLNLVQSYIEYINGCINNSSGSDMNEMQCQSHHFRAQNPQWSVIEETVTKLLDGVRKGGYLGNATEINRTADVSNEQNQTLDEVEIWTYQHAVGKFSRPKELQVGHYVSGRLIWDKKLLNVFRFTGSGWFKIPEFLCHRDCHEICENFANITLTSDLDNLLNSIYHWRYDSWVTILLTISGVGTVVALLTTGYLITKSCKDDFEEGNQVTNVIVLFAVVVSYCCTAMFMLHNDTTTCSRRIAVVGIAYASMLAPIISRCFLIIAAEMDGIHSHVSGFLQSMLSTFIFAVQVAMASYYWIMSSETKRSRSKCVIHTKMTISYLSYAMFLCFVWLIVSPFCIRSRRNNREGLLLHFGSIASSLVWLVWYLLYFLLPPRWNEFVICFGLVATATVILVVVFLPKVYRMIVSAAAREHGQVSMQPVIFASASSRSPNLSIYESINHGYNPDKDGYIVDVFRDEEESPRPRKMTHL</sequence>
<feature type="transmembrane region" description="Helical" evidence="6">
    <location>
        <begin position="669"/>
        <end position="692"/>
    </location>
</feature>
<feature type="transmembrane region" description="Helical" evidence="6">
    <location>
        <begin position="698"/>
        <end position="718"/>
    </location>
</feature>
<dbReference type="InterPro" id="IPR050726">
    <property type="entry name" value="mGluR"/>
</dbReference>
<keyword evidence="7" id="KW-0732">Signal</keyword>
<feature type="transmembrane region" description="Helical" evidence="6">
    <location>
        <begin position="560"/>
        <end position="584"/>
    </location>
</feature>
<feature type="domain" description="G-protein coupled receptors family 3 profile" evidence="8">
    <location>
        <begin position="491"/>
        <end position="726"/>
    </location>
</feature>
<dbReference type="GO" id="GO:0016020">
    <property type="term" value="C:membrane"/>
    <property type="evidence" value="ECO:0007669"/>
    <property type="project" value="UniProtKB-SubCell"/>
</dbReference>
<dbReference type="EMBL" id="BGPR01000088">
    <property type="protein sequence ID" value="GBL92732.1"/>
    <property type="molecule type" value="Genomic_DNA"/>
</dbReference>
<feature type="signal peptide" evidence="7">
    <location>
        <begin position="1"/>
        <end position="18"/>
    </location>
</feature>
<keyword evidence="5" id="KW-0325">Glycoprotein</keyword>
<gene>
    <name evidence="9" type="ORF">AVEN_119119_1</name>
</gene>
<organism evidence="9 10">
    <name type="scientific">Araneus ventricosus</name>
    <name type="common">Orbweaver spider</name>
    <name type="synonym">Epeira ventricosa</name>
    <dbReference type="NCBI Taxonomy" id="182803"/>
    <lineage>
        <taxon>Eukaryota</taxon>
        <taxon>Metazoa</taxon>
        <taxon>Ecdysozoa</taxon>
        <taxon>Arthropoda</taxon>
        <taxon>Chelicerata</taxon>
        <taxon>Arachnida</taxon>
        <taxon>Araneae</taxon>
        <taxon>Araneomorphae</taxon>
        <taxon>Entelegynae</taxon>
        <taxon>Araneoidea</taxon>
        <taxon>Araneidae</taxon>
        <taxon>Araneus</taxon>
    </lineage>
</organism>
<protein>
    <recommendedName>
        <fullName evidence="8">G-protein coupled receptors family 3 profile domain-containing protein</fullName>
    </recommendedName>
</protein>
<feature type="transmembrane region" description="Helical" evidence="6">
    <location>
        <begin position="638"/>
        <end position="657"/>
    </location>
</feature>
<keyword evidence="10" id="KW-1185">Reference proteome</keyword>
<dbReference type="OrthoDB" id="6417989at2759"/>
<evidence type="ECO:0000313" key="10">
    <source>
        <dbReference type="Proteomes" id="UP000499080"/>
    </source>
</evidence>
<dbReference type="InterPro" id="IPR017978">
    <property type="entry name" value="GPCR_3_C"/>
</dbReference>
<dbReference type="Gene3D" id="3.40.50.2300">
    <property type="match status" value="2"/>
</dbReference>
<dbReference type="SUPFAM" id="SSF53822">
    <property type="entry name" value="Periplasmic binding protein-like I"/>
    <property type="match status" value="1"/>
</dbReference>
<dbReference type="PANTHER" id="PTHR24060">
    <property type="entry name" value="METABOTROPIC GLUTAMATE RECEPTOR"/>
    <property type="match status" value="1"/>
</dbReference>
<proteinExistence type="predicted"/>
<comment type="subcellular location">
    <subcellularLocation>
        <location evidence="1">Membrane</location>
        <topology evidence="1">Multi-pass membrane protein</topology>
    </subcellularLocation>
</comment>
<evidence type="ECO:0000256" key="7">
    <source>
        <dbReference type="SAM" id="SignalP"/>
    </source>
</evidence>
<evidence type="ECO:0000256" key="4">
    <source>
        <dbReference type="ARBA" id="ARBA00023136"/>
    </source>
</evidence>
<feature type="chain" id="PRO_5021207187" description="G-protein coupled receptors family 3 profile domain-containing protein" evidence="7">
    <location>
        <begin position="19"/>
        <end position="790"/>
    </location>
</feature>
<name>A0A4Y2BKE8_ARAVE</name>
<accession>A0A4Y2BKE8</accession>
<evidence type="ECO:0000256" key="5">
    <source>
        <dbReference type="ARBA" id="ARBA00023180"/>
    </source>
</evidence>
<evidence type="ECO:0000256" key="1">
    <source>
        <dbReference type="ARBA" id="ARBA00004141"/>
    </source>
</evidence>
<evidence type="ECO:0000259" key="8">
    <source>
        <dbReference type="PROSITE" id="PS50259"/>
    </source>
</evidence>
<keyword evidence="4 6" id="KW-0472">Membrane</keyword>
<feature type="transmembrane region" description="Helical" evidence="6">
    <location>
        <begin position="596"/>
        <end position="618"/>
    </location>
</feature>
<evidence type="ECO:0000313" key="9">
    <source>
        <dbReference type="EMBL" id="GBL92732.1"/>
    </source>
</evidence>